<feature type="compositionally biased region" description="Low complexity" evidence="26">
    <location>
        <begin position="73"/>
        <end position="83"/>
    </location>
</feature>
<feature type="binding site" evidence="23">
    <location>
        <position position="4032"/>
    </location>
    <ligand>
        <name>Zn(2+)</name>
        <dbReference type="ChEBI" id="CHEBI:29105"/>
    </ligand>
</feature>
<feature type="compositionally biased region" description="Basic and acidic residues" evidence="26">
    <location>
        <begin position="225"/>
        <end position="250"/>
    </location>
</feature>
<name>A0A060X7D5_ONCMY</name>
<dbReference type="PROSITE" id="PS50280">
    <property type="entry name" value="SET"/>
    <property type="match status" value="1"/>
</dbReference>
<feature type="compositionally biased region" description="Low complexity" evidence="26">
    <location>
        <begin position="920"/>
        <end position="940"/>
    </location>
</feature>
<evidence type="ECO:0000256" key="11">
    <source>
        <dbReference type="ARBA" id="ARBA00022843"/>
    </source>
</evidence>
<feature type="compositionally biased region" description="Basic and acidic residues" evidence="26">
    <location>
        <begin position="2773"/>
        <end position="2797"/>
    </location>
</feature>
<evidence type="ECO:0000256" key="17">
    <source>
        <dbReference type="ARBA" id="ARBA00023163"/>
    </source>
</evidence>
<dbReference type="FunFam" id="3.30.40.10:FF:000071">
    <property type="entry name" value="Histone-lysine N-methyltransferase"/>
    <property type="match status" value="1"/>
</dbReference>
<evidence type="ECO:0000256" key="10">
    <source>
        <dbReference type="ARBA" id="ARBA00022833"/>
    </source>
</evidence>
<feature type="compositionally biased region" description="Basic and acidic residues" evidence="26">
    <location>
        <begin position="3689"/>
        <end position="3712"/>
    </location>
</feature>
<evidence type="ECO:0000259" key="27">
    <source>
        <dbReference type="PROSITE" id="PS50014"/>
    </source>
</evidence>
<keyword evidence="10 23" id="KW-0862">Zinc</keyword>
<feature type="binding site" evidence="23">
    <location>
        <position position="4027"/>
    </location>
    <ligand>
        <name>Zn(2+)</name>
        <dbReference type="ChEBI" id="CHEBI:29105"/>
    </ligand>
</feature>
<feature type="compositionally biased region" description="Low complexity" evidence="26">
    <location>
        <begin position="126"/>
        <end position="147"/>
    </location>
</feature>
<feature type="domain" description="PHD-type" evidence="32">
    <location>
        <begin position="2054"/>
        <end position="2162"/>
    </location>
</feature>
<dbReference type="CDD" id="cd15590">
    <property type="entry name" value="PHD2_KMT2A"/>
    <property type="match status" value="1"/>
</dbReference>
<dbReference type="InterPro" id="IPR042025">
    <property type="entry name" value="KMT2A_PHD2"/>
</dbReference>
<keyword evidence="12 21" id="KW-0156">Chromatin regulator</keyword>
<feature type="compositionally biased region" description="Basic and acidic residues" evidence="26">
    <location>
        <begin position="3204"/>
        <end position="3213"/>
    </location>
</feature>
<dbReference type="GO" id="GO:0003677">
    <property type="term" value="F:DNA binding"/>
    <property type="evidence" value="ECO:0007669"/>
    <property type="project" value="UniProtKB-KW"/>
</dbReference>
<evidence type="ECO:0000256" key="19">
    <source>
        <dbReference type="ARBA" id="ARBA00049353"/>
    </source>
</evidence>
<comment type="subcellular location">
    <subcellularLocation>
        <location evidence="1 21">Nucleus</location>
    </subcellularLocation>
</comment>
<dbReference type="SMART" id="SM00317">
    <property type="entry name" value="SET"/>
    <property type="match status" value="1"/>
</dbReference>
<feature type="region of interest" description="Disordered" evidence="26">
    <location>
        <begin position="663"/>
        <end position="705"/>
    </location>
</feature>
<dbReference type="STRING" id="8022.A0A060X7D5"/>
<feature type="compositionally biased region" description="Polar residues" evidence="26">
    <location>
        <begin position="3552"/>
        <end position="3574"/>
    </location>
</feature>
<comment type="catalytic activity">
    <reaction evidence="19">
        <text>L-lysyl(4)-[histone H3] + S-adenosyl-L-methionine = N(6)-methyl-L-lysyl(4)-[histone H3] + S-adenosyl-L-homocysteine + H(+)</text>
        <dbReference type="Rhea" id="RHEA:60264"/>
        <dbReference type="Rhea" id="RHEA-COMP:15543"/>
        <dbReference type="Rhea" id="RHEA-COMP:15547"/>
        <dbReference type="ChEBI" id="CHEBI:15378"/>
        <dbReference type="ChEBI" id="CHEBI:29969"/>
        <dbReference type="ChEBI" id="CHEBI:57856"/>
        <dbReference type="ChEBI" id="CHEBI:59789"/>
        <dbReference type="ChEBI" id="CHEBI:61929"/>
        <dbReference type="EC" id="2.1.1.364"/>
    </reaction>
    <physiologicalReaction direction="left-to-right" evidence="19">
        <dbReference type="Rhea" id="RHEA:60265"/>
    </physiologicalReaction>
</comment>
<keyword evidence="16" id="KW-0238">DNA-binding</keyword>
<feature type="compositionally biased region" description="Low complexity" evidence="26">
    <location>
        <begin position="284"/>
        <end position="293"/>
    </location>
</feature>
<feature type="compositionally biased region" description="Basic and acidic residues" evidence="26">
    <location>
        <begin position="585"/>
        <end position="621"/>
    </location>
</feature>
<dbReference type="Pfam" id="PF02008">
    <property type="entry name" value="zf-CXXC"/>
    <property type="match status" value="1"/>
</dbReference>
<dbReference type="FunFam" id="2.170.270.10:FF:000149">
    <property type="entry name" value="Myeloid/lymphoid or mixed-lineage leukemia"/>
    <property type="match status" value="1"/>
</dbReference>
<dbReference type="CDD" id="cd15693">
    <property type="entry name" value="ePHD_KMT2A"/>
    <property type="match status" value="1"/>
</dbReference>
<evidence type="ECO:0000259" key="30">
    <source>
        <dbReference type="PROSITE" id="PS50868"/>
    </source>
</evidence>
<dbReference type="InterPro" id="IPR019787">
    <property type="entry name" value="Znf_PHD-finger"/>
</dbReference>
<dbReference type="SMART" id="SM00508">
    <property type="entry name" value="PostSET"/>
    <property type="match status" value="1"/>
</dbReference>
<dbReference type="InterPro" id="IPR016569">
    <property type="entry name" value="MeTrfase_trithorax"/>
</dbReference>
<dbReference type="SUPFAM" id="SSF57903">
    <property type="entry name" value="FYVE/PHD zinc finger"/>
    <property type="match status" value="3"/>
</dbReference>
<evidence type="ECO:0000259" key="28">
    <source>
        <dbReference type="PROSITE" id="PS50016"/>
    </source>
</evidence>
<dbReference type="InterPro" id="IPR013083">
    <property type="entry name" value="Znf_RING/FYVE/PHD"/>
</dbReference>
<dbReference type="SMART" id="SM00384">
    <property type="entry name" value="AT_hook"/>
    <property type="match status" value="3"/>
</dbReference>
<feature type="region of interest" description="Disordered" evidence="26">
    <location>
        <begin position="2840"/>
        <end position="2891"/>
    </location>
</feature>
<dbReference type="InterPro" id="IPR044133">
    <property type="entry name" value="KMT2A_PHD3"/>
</dbReference>
<dbReference type="PROSITE" id="PS51805">
    <property type="entry name" value="EPHD"/>
    <property type="match status" value="1"/>
</dbReference>
<feature type="region of interest" description="Disordered" evidence="26">
    <location>
        <begin position="2773"/>
        <end position="2812"/>
    </location>
</feature>
<keyword evidence="13" id="KW-0007">Acetylation</keyword>
<keyword evidence="18 21" id="KW-0539">Nucleus</keyword>
<evidence type="ECO:0000259" key="31">
    <source>
        <dbReference type="PROSITE" id="PS51058"/>
    </source>
</evidence>
<feature type="domain" description="PHD-type" evidence="28">
    <location>
        <begin position="1749"/>
        <end position="1810"/>
    </location>
</feature>
<feature type="compositionally biased region" description="Basic and acidic residues" evidence="26">
    <location>
        <begin position="294"/>
        <end position="311"/>
    </location>
</feature>
<evidence type="ECO:0000256" key="4">
    <source>
        <dbReference type="ARBA" id="ARBA00022603"/>
    </source>
</evidence>
<dbReference type="InterPro" id="IPR003888">
    <property type="entry name" value="FYrich_N"/>
</dbReference>
<dbReference type="Pfam" id="PF00856">
    <property type="entry name" value="SET"/>
    <property type="match status" value="1"/>
</dbReference>
<dbReference type="InterPro" id="IPR001214">
    <property type="entry name" value="SET_dom"/>
</dbReference>
<evidence type="ECO:0000313" key="34">
    <source>
        <dbReference type="Proteomes" id="UP000193380"/>
    </source>
</evidence>
<dbReference type="SMART" id="SM00541">
    <property type="entry name" value="FYRN"/>
    <property type="match status" value="1"/>
</dbReference>
<dbReference type="FunFam" id="3.30.40.10:FF:000089">
    <property type="entry name" value="Histone-lysine N-methyltransferase"/>
    <property type="match status" value="1"/>
</dbReference>
<dbReference type="CDD" id="cd15592">
    <property type="entry name" value="PHD3_KMT2A"/>
    <property type="match status" value="1"/>
</dbReference>
<evidence type="ECO:0000259" key="29">
    <source>
        <dbReference type="PROSITE" id="PS50280"/>
    </source>
</evidence>
<accession>A0A060X7D5</accession>
<evidence type="ECO:0000256" key="15">
    <source>
        <dbReference type="ARBA" id="ARBA00023117"/>
    </source>
</evidence>
<feature type="compositionally biased region" description="Basic and acidic residues" evidence="26">
    <location>
        <begin position="1021"/>
        <end position="1052"/>
    </location>
</feature>
<feature type="compositionally biased region" description="Pro residues" evidence="26">
    <location>
        <begin position="1466"/>
        <end position="1476"/>
    </location>
</feature>
<dbReference type="GO" id="GO:0035097">
    <property type="term" value="C:histone methyltransferase complex"/>
    <property type="evidence" value="ECO:0007669"/>
    <property type="project" value="InterPro"/>
</dbReference>
<evidence type="ECO:0000256" key="2">
    <source>
        <dbReference type="ARBA" id="ARBA00022499"/>
    </source>
</evidence>
<dbReference type="InterPro" id="IPR001487">
    <property type="entry name" value="Bromodomain"/>
</dbReference>
<dbReference type="Gene3D" id="2.170.270.10">
    <property type="entry name" value="SET domain"/>
    <property type="match status" value="1"/>
</dbReference>
<gene>
    <name evidence="33" type="ORF">GSONMT00000396001</name>
</gene>
<dbReference type="SUPFAM" id="SSF82199">
    <property type="entry name" value="SET domain"/>
    <property type="match status" value="1"/>
</dbReference>
<dbReference type="SMART" id="SM00297">
    <property type="entry name" value="BROMO"/>
    <property type="match status" value="1"/>
</dbReference>
<feature type="region of interest" description="Disordered" evidence="26">
    <location>
        <begin position="545"/>
        <end position="643"/>
    </location>
</feature>
<evidence type="ECO:0000256" key="24">
    <source>
        <dbReference type="PROSITE-ProRule" id="PRU00035"/>
    </source>
</evidence>
<dbReference type="PROSITE" id="PS50016">
    <property type="entry name" value="ZF_PHD_2"/>
    <property type="match status" value="3"/>
</dbReference>
<feature type="compositionally biased region" description="Polar residues" evidence="26">
    <location>
        <begin position="99"/>
        <end position="110"/>
    </location>
</feature>
<feature type="compositionally biased region" description="Polar residues" evidence="26">
    <location>
        <begin position="2369"/>
        <end position="2380"/>
    </location>
</feature>
<dbReference type="GO" id="GO:0140945">
    <property type="term" value="F:histone H3K4 monomethyltransferase activity"/>
    <property type="evidence" value="ECO:0007669"/>
    <property type="project" value="UniProtKB-EC"/>
</dbReference>
<evidence type="ECO:0000313" key="33">
    <source>
        <dbReference type="EMBL" id="CDQ75162.1"/>
    </source>
</evidence>
<keyword evidence="14 21" id="KW-0805">Transcription regulation</keyword>
<feature type="compositionally biased region" description="Polar residues" evidence="26">
    <location>
        <begin position="3676"/>
        <end position="3688"/>
    </location>
</feature>
<keyword evidence="9 25" id="KW-0863">Zinc-finger</keyword>
<feature type="compositionally biased region" description="Polar residues" evidence="26">
    <location>
        <begin position="3290"/>
        <end position="3300"/>
    </location>
</feature>
<dbReference type="InterPro" id="IPR047219">
    <property type="entry name" value="KMT2A_2B_SET"/>
</dbReference>
<feature type="compositionally biased region" description="Basic and acidic residues" evidence="26">
    <location>
        <begin position="1198"/>
        <end position="1219"/>
    </location>
</feature>
<dbReference type="PANTHER" id="PTHR45838">
    <property type="entry name" value="HISTONE-LYSINE-N-METHYLTRANSFERASE 2 KMT2 FAMILY MEMBER"/>
    <property type="match status" value="1"/>
</dbReference>
<dbReference type="InterPro" id="IPR002857">
    <property type="entry name" value="Znf_CXXC"/>
</dbReference>
<dbReference type="Gene3D" id="3.30.160.360">
    <property type="match status" value="1"/>
</dbReference>
<evidence type="ECO:0000256" key="6">
    <source>
        <dbReference type="ARBA" id="ARBA00022691"/>
    </source>
</evidence>
<evidence type="ECO:0000256" key="21">
    <source>
        <dbReference type="PIRNR" id="PIRNR010354"/>
    </source>
</evidence>
<feature type="region of interest" description="Disordered" evidence="26">
    <location>
        <begin position="953"/>
        <end position="1176"/>
    </location>
</feature>
<sequence>MAHSCRWRFPARPGGSSNLGTGRRAGRIRVTASLRSSTGTHPNTAGLGPGFDAALQVSSAIGCNLQKFRDVLGESSGSSSGEEGAFGGFGTVSEHRRMQSQSRTFAVTPTQEKKPRGRPPRALTAQKGSAGAGPSPSPSSGKPEGQEWPVEKAKRLPGRPPGSGEKRRGRPPASGTQRSLQASSHTDNDSRQVGQEHSSTTTHRRDRDEERKATKRTPLGSVQQHDTEAKPPKANRESKVTKLKRLREVKLSPLKAIARKCVPVPGVPRRRRGRPPSAERLKAEAAAAQASCSEETKQKSFSVRRDRDTDPHTPQQHPDVHSSSSPLPSSSPSKLGRPLNLRTSPRHIKPVRIVPPSKRTDAAIAKQLLQRARKGAQKKKLLEKEVVAIGGQGAAAMEAGIRRRRRTQLKNIRQFIMPVVSTVSLRIIKTPKRFIEDEGSFGASHPHMKMARLDAVPPPVAAPHPALAASPMRASTAAVAAAAKAVTAAPVDTIPPPPPTVTPSRATAVAASLLNNSCNNSTSNGRFSSSVASCGSSAVSLHSSQLSSGESSRSSSPSLDDSSCDSQASEGTQALSEPDDEHDDERDHSPSSQGEREGDMLHSSRHPSEPEPEQRVLIERGRRGRRGQGVGRGSLGARGRGSLVTGGKKAIISPATGVLMSNSQQAASAASSSSSPRPPPLLSSPQQAQSGSNTAEHHTHSPWILPHPFLQGQSLVLSSLQDKRRSILREPTFRWTSRSRTDQQYFSSAKYAKEGLIRKPIFDNFRPPPLTAQDVGLMPHGAGTGAVASAGYPAPGGGTGVGTRLFSPLHHHHHQQHPSSRFESPLQKRSPLLRAPRFTPSEAHSRIFESVTLQSSSGSSPGSLSPLQSSPKSGRSVRRKKRTTPGPLRGQPRSPSHSMTTRSSQPGAPPGKGPSELSVLTGSISTGASSTSNSLSSLPTSALTPAAFSTFSPGPLGHSTHGPSSSDGHRAAGNLGGAGGNSASCSSSQLFSLFTSSPQETGRGAGKGGRERSASASRDSAPVKEKERETEKSREREKENKREGRKDWERRGKASTPDASPNRTPSLFSGEGREGEESLTSLAPKKTPGRKKSVSVDSGTEAAPVERAAVHSSIPLILTKGRASKKTRPSERGPEAEPGEKEKTCVPAQQAGLPPGQTGSKKPAVPSLGSMLAHAEKQPVADKRVAGLLKKAKAQLFKIEKSKSLKSPDHPKVQSHESDSSETSVRGPRIKHVCRRAAVALGRNRAVFPDDMPTLSALPWEEREKILSSMGNDDKSSVAGSEEAEPQSPPIKPVMRHTKIIQEGGAAPRKGRRSRRCRQCPGCQVPDDCGVCTNCLDKPKFGGRNIKKQCCKVRKCQNLQWMPSKIFLKKQVKGLCLHKATLSLSFTALHPVKGPTSTEPSLKQVPPPLKEEPPRKKSVTPPPKPGEEKQKQSPPHRKERKPQQPTPPSSPSSFSSSSSSSLQSSPSPPTPQPQQPPQQHQRPQPTQGTANKEGAGASKSPPTETKRKPQQQSLATPITDTGKQMKKQASRSVPPPPKPTKPKEKQQKPLATKPESSTLNLLSTPSTGGTAKQKVPCDGVHRIRVDFKKDHDVENVWATGGLGLLTSVPITPRVVCFLCASSGNVEFVFCQVCCEPFHLFCLGETERPLEEQWENWCCRRCRFCHTCGLQHQKTKQQLLECETCRNSYHPECLGPNHPTRPTKKKRVWICTKCVRCKSCGATKPGKAWDAQWSHDFSLCHDCAKLFAKGNFCPLCDKCYDDDDYDSKMMQCGRCDHWVHSKCENLTDEMYELLSNLPESVAYTCTSCTKRQPAEWRTALEKELQGLVRRVLTALLNSRTSMHLLRYRQAVMKPPELNPETEESLPTRRSPEGPDPPVLTEVKPPNDSPLDLESVEKKLATGRYKSVLEFSDDVVKIIQMAINSDGGQPENRKANSMVKSFFIRQMERVFPWFKVKESRFWETHKFSTNSGLLPNAVLPPSLDHNYAQWQEREEIARAGQPLRKKIIPAPCPKTPGEPYSPPPTRPLLPQTPPMLHELSCEDSPELLPPPGVSDNRQCVLCLKYGDDNTNEGGRLLYIGQNEWTHVNCALWSAEVFEDDDGSLKNVHMAVIRGKQLRCENCQRPGATVGCCLTSCTRNYHFMCARQRQCVFLEDKKVYCQRHRDLIKGEVVSESGFEVTRRILVDLEGISMRRKFLTGLQPENIHMMIGSMTIDCLGILTELSDCERKLFPIGYQCSRVYWSTLDARKRCVYTCRILVCRPTVVEPDLKSALPEENRTISHSPFTPILELIALNFSLTDKALSPVPDPFDSLKPSNRLSLLPSSPNPPKVYTRNRHPSYPPCQRSPGSRPLPSPDLGLRDTGKPPAGGVRTQSRETSSPSPGGQHRHHHSISEIKTDSGKESVPCKQAVGENPKLSPMAPGMAGASQTSPPPGTGVLTGHQRASNCKSQAEKGKQGGKVPDLSTGVTLLSRHCVSTTLNPAKEGSVTLAQASKDSVKLGSPQPLFHKSIGRQSQDYLSGPAPAAATKPLWFSGADDDVIKRSSQATPAVPSSHSAATTKDKHSKVRTIDSRETSKEREKTPQNTNKNPTLNNNNAKETGGTTNAPTPTSQNCNSKAANLSNNTKAIGKQEVEKLENQGRGRSSKSRERFSSPENSSSLEAIKQPRIASERSMRASQVQARVTANEVAAARDKKRAIVKASLTPLKTDPNGTNTVSTSSDSCTTTSICPVGLEGPPHRRSSCSMLFSPSACSVSNSPPLHPEDREEKRLLAHCTEDEGTSDRDDHALLEEEDGDKRHEDDSDCSGSAKRRYPRRSARARSNMFFGLTPFYGVRSYGEEDIPFYSSSGDGPGKRKAGGGRRSAEGQVDGADDRSNSSSGDSGEEEEGGFSQCSNKDPYYYNFTRTIINPGPVMPSIEGIDQCLGRGSQLQRFLKDEKEERVVAAVDGVPTRSLLGHQQIGQLDGIDDSSESDASASTTNTTTTATAASSSHKSTGKRKGRERHMEKLEHDSGKEVDNSSGGGGSSGSSSNNSREGRKSQKDSSLPLGGVKSSQRQDPLEAQLSLSTDLLKSDSDNNNSDDCGNILPSDIMEFVLNTPSMQALGQQPEASSSELLSLDEGYGVGVNRRKDILFEDFPQPLASAEPAESGVSTSISVEEPYGLPLELPSDLSVLTTRSPTVNNQNHGSLISEGSERTILSLAASDETIAEKGGEDKQQRGGAGVSPESQQEGSGGSRESQVREGHMTPEQFEHITSPSLGQVVEADNQDLTRSSGTPVLPSSPTPPLQGQKYISAPSSVSPGPSQVASMAVQTTSHLKQGSEKLIVVNQHLQPLYVLQTLPNGVTQKIQITPSPRKTKKVARSRSQPTLAPSEVRPNMTLINLSSPQIAQSGLVELGTLTTATTTSHRNVPNIIKRPKSGVMYFEPIQQRRPLPSGQPGILGHDSSTHLLPCTVSGLNPNQSAVLNMVSMAQPSGPGGLIAPGSVSLSTPVLSSAEITGPISSLLFKATPHNLGLPEQQMLLQSGAPLMSQLCSPAQTSIASSICVIPSHQTISMSLSQQVDPKSSAFQRQQHPANASGQPVALAPSPVSQDSGKGHPVGVFSQSSRSQSSSAMPISRSSSEQKQELRCSAAATAFTGSGKGKQKAKRTRQSPDKANGKKHKGWQTEPPRETKGDRAAPSTPGSREPVSNESMDTGKPRDRGTCKSKTSEFPEEKGETTAGSLLVATPDQEGSRMDHKPKKGLIFEICSDDGFQIRCESIEEAWKSLTDKVQEARSNARLKELSFEGVNGLRMLGVLHDAVVFLLEQLYGSRHCRSYRFRFHKPEEADKPPINPHGSARAELHQRRSVFDMFNFLASKHRQPPEYNPHEEDEEVQLKSARRATSMDLPMPMRFRHLKRTSKEAVGVFRSAIHGRGLFCKRSIDVGEMVIEYSGNVIRSVLTDKREKYYDGKGVGCYMFRIDDYEVVDATVHGNAARFINHSCEPNCYSRVINVDGQKHIVIFATRKIYRGEELTYDYKFPIEEPGNKLPCNCGTKKCRKFLN</sequence>
<feature type="region of interest" description="Disordered" evidence="26">
    <location>
        <begin position="799"/>
        <end position="827"/>
    </location>
</feature>
<protein>
    <recommendedName>
        <fullName evidence="21">Histone-lysine N-methyltransferase</fullName>
        <ecNumber evidence="21">2.1.1.364</ecNumber>
    </recommendedName>
</protein>
<feature type="compositionally biased region" description="Polar residues" evidence="26">
    <location>
        <begin position="1510"/>
        <end position="1522"/>
    </location>
</feature>
<feature type="domain" description="PHD-type" evidence="28">
    <location>
        <begin position="1661"/>
        <end position="1716"/>
    </location>
</feature>
<evidence type="ECO:0000256" key="1">
    <source>
        <dbReference type="ARBA" id="ARBA00004123"/>
    </source>
</evidence>
<feature type="region of interest" description="Disordered" evidence="26">
    <location>
        <begin position="2541"/>
        <end position="2661"/>
    </location>
</feature>
<comment type="catalytic activity">
    <reaction evidence="20">
        <text>N(6)-methyl-L-lysyl(4)-[histone H3] + S-adenosyl-L-methionine = N(6),N(6)-dimethyl-L-lysyl(4)-[histone H3] + S-adenosyl-L-homocysteine + H(+)</text>
        <dbReference type="Rhea" id="RHEA:60268"/>
        <dbReference type="Rhea" id="RHEA-COMP:15540"/>
        <dbReference type="Rhea" id="RHEA-COMP:15543"/>
        <dbReference type="ChEBI" id="CHEBI:15378"/>
        <dbReference type="ChEBI" id="CHEBI:57856"/>
        <dbReference type="ChEBI" id="CHEBI:59789"/>
        <dbReference type="ChEBI" id="CHEBI:61929"/>
        <dbReference type="ChEBI" id="CHEBI:61976"/>
    </reaction>
    <physiologicalReaction direction="left-to-right" evidence="20">
        <dbReference type="Rhea" id="RHEA:60269"/>
    </physiologicalReaction>
</comment>
<dbReference type="GO" id="GO:0008270">
    <property type="term" value="F:zinc ion binding"/>
    <property type="evidence" value="ECO:0007669"/>
    <property type="project" value="UniProtKB-KW"/>
</dbReference>
<feature type="compositionally biased region" description="Polar residues" evidence="26">
    <location>
        <begin position="1057"/>
        <end position="1067"/>
    </location>
</feature>
<feature type="compositionally biased region" description="Gly residues" evidence="26">
    <location>
        <begin position="627"/>
        <end position="639"/>
    </location>
</feature>
<feature type="compositionally biased region" description="Polar residues" evidence="26">
    <location>
        <begin position="2541"/>
        <end position="2556"/>
    </location>
</feature>
<keyword evidence="11" id="KW-0832">Ubl conjugation</keyword>
<dbReference type="Gene3D" id="6.10.250.2390">
    <property type="match status" value="1"/>
</dbReference>
<keyword evidence="5 21" id="KW-0808">Transferase</keyword>
<dbReference type="InterPro" id="IPR001965">
    <property type="entry name" value="Znf_PHD"/>
</dbReference>
<evidence type="ECO:0000256" key="7">
    <source>
        <dbReference type="ARBA" id="ARBA00022723"/>
    </source>
</evidence>
<evidence type="ECO:0000256" key="14">
    <source>
        <dbReference type="ARBA" id="ARBA00023015"/>
    </source>
</evidence>
<dbReference type="PROSITE" id="PS51058">
    <property type="entry name" value="ZF_CXXC"/>
    <property type="match status" value="1"/>
</dbReference>
<feature type="compositionally biased region" description="Low complexity" evidence="26">
    <location>
        <begin position="3598"/>
        <end position="3615"/>
    </location>
</feature>
<evidence type="ECO:0000256" key="23">
    <source>
        <dbReference type="PIRSR" id="PIRSR010354-51"/>
    </source>
</evidence>
<dbReference type="Proteomes" id="UP000193380">
    <property type="component" value="Unassembled WGS sequence"/>
</dbReference>
<dbReference type="EC" id="2.1.1.364" evidence="21"/>
<feature type="compositionally biased region" description="Polar residues" evidence="26">
    <location>
        <begin position="2594"/>
        <end position="2623"/>
    </location>
</feature>
<feature type="compositionally biased region" description="Low complexity" evidence="26">
    <location>
        <begin position="545"/>
        <end position="566"/>
    </location>
</feature>
<feature type="region of interest" description="Disordered" evidence="26">
    <location>
        <begin position="2312"/>
        <end position="2460"/>
    </location>
</feature>
<dbReference type="Pfam" id="PF05964">
    <property type="entry name" value="FYRN"/>
    <property type="match status" value="1"/>
</dbReference>
<dbReference type="PANTHER" id="PTHR45838:SF2">
    <property type="entry name" value="HISTONE-LYSINE N-METHYLTRANSFERASE 2A"/>
    <property type="match status" value="1"/>
</dbReference>
<dbReference type="Pfam" id="PF00628">
    <property type="entry name" value="PHD"/>
    <property type="match status" value="2"/>
</dbReference>
<feature type="domain" description="Bromo" evidence="27">
    <location>
        <begin position="1887"/>
        <end position="1931"/>
    </location>
</feature>
<feature type="region of interest" description="Disordered" evidence="26">
    <location>
        <begin position="2959"/>
        <end position="3059"/>
    </location>
</feature>
<evidence type="ECO:0000256" key="16">
    <source>
        <dbReference type="ARBA" id="ARBA00023125"/>
    </source>
</evidence>
<feature type="compositionally biased region" description="Low complexity" evidence="26">
    <location>
        <begin position="1556"/>
        <end position="1570"/>
    </location>
</feature>
<feature type="binding site" evidence="23">
    <location>
        <position position="3977"/>
    </location>
    <ligand>
        <name>Zn(2+)</name>
        <dbReference type="ChEBI" id="CHEBI:29105"/>
    </ligand>
</feature>
<feature type="compositionally biased region" description="Basic and acidic residues" evidence="26">
    <location>
        <begin position="2389"/>
        <end position="2399"/>
    </location>
</feature>
<dbReference type="InterPro" id="IPR036427">
    <property type="entry name" value="Bromodomain-like_sf"/>
</dbReference>
<feature type="compositionally biased region" description="Low complexity" evidence="26">
    <location>
        <begin position="2968"/>
        <end position="2989"/>
    </location>
</feature>
<dbReference type="InterPro" id="IPR041958">
    <property type="entry name" value="KMT2A_ePHD"/>
</dbReference>
<feature type="compositionally biased region" description="Low complexity" evidence="26">
    <location>
        <begin position="981"/>
        <end position="997"/>
    </location>
</feature>
<feature type="compositionally biased region" description="Low complexity" evidence="26">
    <location>
        <begin position="853"/>
        <end position="874"/>
    </location>
</feature>
<feature type="compositionally biased region" description="Low complexity" evidence="26">
    <location>
        <begin position="1477"/>
        <end position="1487"/>
    </location>
</feature>
<dbReference type="InterPro" id="IPR003616">
    <property type="entry name" value="Post-SET_dom"/>
</dbReference>
<feature type="region of interest" description="Disordered" evidence="26">
    <location>
        <begin position="1"/>
        <end position="23"/>
    </location>
</feature>
<dbReference type="Pfam" id="PF05965">
    <property type="entry name" value="FYRC"/>
    <property type="match status" value="1"/>
</dbReference>
<dbReference type="FunFam" id="3.30.160.360:FF:000002">
    <property type="entry name" value="Histone-lysine N-methyltransferase"/>
    <property type="match status" value="1"/>
</dbReference>
<evidence type="ECO:0000256" key="8">
    <source>
        <dbReference type="ARBA" id="ARBA00022737"/>
    </source>
</evidence>
<keyword evidence="7 23" id="KW-0479">Metal-binding</keyword>
<evidence type="ECO:0000259" key="32">
    <source>
        <dbReference type="PROSITE" id="PS51805"/>
    </source>
</evidence>
<feature type="region of interest" description="Disordered" evidence="26">
    <location>
        <begin position="851"/>
        <end position="940"/>
    </location>
</feature>
<reference evidence="33" key="2">
    <citation type="submission" date="2014-03" db="EMBL/GenBank/DDBJ databases">
        <authorList>
            <person name="Genoscope - CEA"/>
        </authorList>
    </citation>
    <scope>NUCLEOTIDE SEQUENCE</scope>
</reference>
<dbReference type="PROSITE" id="PS51543">
    <property type="entry name" value="FYRC"/>
    <property type="match status" value="1"/>
</dbReference>
<dbReference type="PROSITE" id="PS51542">
    <property type="entry name" value="FYRN"/>
    <property type="match status" value="1"/>
</dbReference>
<dbReference type="GO" id="GO:0045893">
    <property type="term" value="P:positive regulation of DNA-templated transcription"/>
    <property type="evidence" value="ECO:0007669"/>
    <property type="project" value="TreeGrafter"/>
</dbReference>
<feature type="binding site" evidence="22">
    <location>
        <position position="3951"/>
    </location>
    <ligand>
        <name>S-adenosyl-L-methionine</name>
        <dbReference type="ChEBI" id="CHEBI:59789"/>
    </ligand>
</feature>
<feature type="binding site" evidence="22">
    <location>
        <position position="3909"/>
    </location>
    <ligand>
        <name>S-adenosyl-L-methionine</name>
        <dbReference type="ChEBI" id="CHEBI:59789"/>
    </ligand>
</feature>
<dbReference type="SUPFAM" id="SSF47370">
    <property type="entry name" value="Bromodomain"/>
    <property type="match status" value="1"/>
</dbReference>
<dbReference type="Gene3D" id="1.20.920.10">
    <property type="entry name" value="Bromodomain-like"/>
    <property type="match status" value="1"/>
</dbReference>
<dbReference type="CDD" id="cd19170">
    <property type="entry name" value="SET_KMT2A_2B"/>
    <property type="match status" value="1"/>
</dbReference>
<feature type="binding site" evidence="22">
    <location>
        <position position="3907"/>
    </location>
    <ligand>
        <name>S-adenosyl-L-methionine</name>
        <dbReference type="ChEBI" id="CHEBI:59789"/>
    </ligand>
</feature>
<feature type="compositionally biased region" description="Basic and acidic residues" evidence="26">
    <location>
        <begin position="2565"/>
        <end position="2579"/>
    </location>
</feature>
<keyword evidence="15 24" id="KW-0103">Bromodomain</keyword>
<feature type="compositionally biased region" description="Low complexity" evidence="26">
    <location>
        <begin position="2580"/>
        <end position="2593"/>
    </location>
</feature>
<feature type="region of interest" description="Disordered" evidence="26">
    <location>
        <begin position="1390"/>
        <end position="1575"/>
    </location>
</feature>
<feature type="compositionally biased region" description="Low complexity" evidence="26">
    <location>
        <begin position="2312"/>
        <end position="2322"/>
    </location>
</feature>
<dbReference type="GO" id="GO:0032259">
    <property type="term" value="P:methylation"/>
    <property type="evidence" value="ECO:0007669"/>
    <property type="project" value="UniProtKB-KW"/>
</dbReference>
<evidence type="ECO:0000256" key="20">
    <source>
        <dbReference type="ARBA" id="ARBA00050089"/>
    </source>
</evidence>
<feature type="domain" description="CXXC-type" evidence="31">
    <location>
        <begin position="1309"/>
        <end position="1357"/>
    </location>
</feature>
<evidence type="ECO:0000256" key="9">
    <source>
        <dbReference type="ARBA" id="ARBA00022771"/>
    </source>
</evidence>
<dbReference type="InterPro" id="IPR003889">
    <property type="entry name" value="FYrich_C"/>
</dbReference>
<keyword evidence="8" id="KW-0677">Repeat</keyword>
<dbReference type="PIRSF" id="PIRSF010354">
    <property type="entry name" value="Methyltransferase_trithorax"/>
    <property type="match status" value="1"/>
</dbReference>
<dbReference type="PROSITE" id="PS50868">
    <property type="entry name" value="POST_SET"/>
    <property type="match status" value="1"/>
</dbReference>
<evidence type="ECO:0000256" key="26">
    <source>
        <dbReference type="SAM" id="MobiDB-lite"/>
    </source>
</evidence>
<feature type="binding site" evidence="22">
    <location>
        <position position="4026"/>
    </location>
    <ligand>
        <name>S-adenosyl-L-methionine</name>
        <dbReference type="ChEBI" id="CHEBI:59789"/>
    </ligand>
</feature>
<keyword evidence="6 21" id="KW-0949">S-adenosyl-L-methionine</keyword>
<dbReference type="InterPro" id="IPR034732">
    <property type="entry name" value="EPHD"/>
</dbReference>
<feature type="region of interest" description="Disordered" evidence="26">
    <location>
        <begin position="1852"/>
        <end position="1890"/>
    </location>
</feature>
<dbReference type="Gene3D" id="3.30.40.10">
    <property type="entry name" value="Zinc/RING finger domain, C3HC4 (zinc finger)"/>
    <property type="match status" value="3"/>
</dbReference>
<dbReference type="SMART" id="SM00542">
    <property type="entry name" value="FYRC"/>
    <property type="match status" value="1"/>
</dbReference>
<feature type="compositionally biased region" description="Basic and acidic residues" evidence="26">
    <location>
        <begin position="2999"/>
        <end position="3013"/>
    </location>
</feature>
<evidence type="ECO:0000256" key="18">
    <source>
        <dbReference type="ARBA" id="ARBA00023242"/>
    </source>
</evidence>
<dbReference type="CDD" id="cd15588">
    <property type="entry name" value="PHD1_KMT2A"/>
    <property type="match status" value="1"/>
</dbReference>
<dbReference type="FunFam" id="3.30.40.10:FF:000002">
    <property type="entry name" value="Histone-lysine N-methyltransferase"/>
    <property type="match status" value="1"/>
</dbReference>
<dbReference type="InterPro" id="IPR011011">
    <property type="entry name" value="Znf_FYVE_PHD"/>
</dbReference>
<feature type="compositionally biased region" description="Polar residues" evidence="26">
    <location>
        <begin position="174"/>
        <end position="195"/>
    </location>
</feature>
<comment type="similarity">
    <text evidence="21">Belongs to the class V-like SAM-binding methyltransferase superfamily. Histone-lysine methyltransferase family. TRX/MLL subfamily.</text>
</comment>
<keyword evidence="3" id="KW-0597">Phosphoprotein</keyword>
<dbReference type="PROSITE" id="PS50014">
    <property type="entry name" value="BROMODOMAIN_2"/>
    <property type="match status" value="1"/>
</dbReference>
<dbReference type="Pfam" id="PF13771">
    <property type="entry name" value="zf-HC5HC2H"/>
    <property type="match status" value="1"/>
</dbReference>
<dbReference type="CDD" id="cd05493">
    <property type="entry name" value="Bromo_ALL-1"/>
    <property type="match status" value="1"/>
</dbReference>
<dbReference type="PaxDb" id="8022-A0A060X7D5"/>
<feature type="region of interest" description="Disordered" evidence="26">
    <location>
        <begin position="73"/>
        <end position="348"/>
    </location>
</feature>
<feature type="compositionally biased region" description="Low complexity" evidence="26">
    <location>
        <begin position="663"/>
        <end position="675"/>
    </location>
</feature>
<feature type="binding site" evidence="23">
    <location>
        <position position="4025"/>
    </location>
    <ligand>
        <name>Zn(2+)</name>
        <dbReference type="ChEBI" id="CHEBI:29105"/>
    </ligand>
</feature>
<feature type="compositionally biased region" description="Polar residues" evidence="26">
    <location>
        <begin position="893"/>
        <end position="906"/>
    </location>
</feature>
<feature type="compositionally biased region" description="Basic and acidic residues" evidence="26">
    <location>
        <begin position="203"/>
        <end position="212"/>
    </location>
</feature>
<proteinExistence type="inferred from homology"/>
<feature type="region of interest" description="Disordered" evidence="26">
    <location>
        <begin position="1269"/>
        <end position="1291"/>
    </location>
</feature>
<feature type="binding site" evidence="22">
    <location>
        <begin position="3974"/>
        <end position="3975"/>
    </location>
    <ligand>
        <name>S-adenosyl-L-methionine</name>
        <dbReference type="ChEBI" id="CHEBI:59789"/>
    </ligand>
</feature>
<feature type="region of interest" description="Disordered" evidence="26">
    <location>
        <begin position="1198"/>
        <end position="1229"/>
    </location>
</feature>
<keyword evidence="4 21" id="KW-0489">Methyltransferase</keyword>
<feature type="compositionally biased region" description="Low complexity" evidence="26">
    <location>
        <begin position="1451"/>
        <end position="1465"/>
    </location>
</feature>
<evidence type="ECO:0000256" key="22">
    <source>
        <dbReference type="PIRSR" id="PIRSR010354-50"/>
    </source>
</evidence>
<dbReference type="EMBL" id="FR905031">
    <property type="protein sequence ID" value="CDQ75162.1"/>
    <property type="molecule type" value="Genomic_DNA"/>
</dbReference>
<dbReference type="InterPro" id="IPR046341">
    <property type="entry name" value="SET_dom_sf"/>
</dbReference>
<feature type="domain" description="PHD-type" evidence="28">
    <location>
        <begin position="1613"/>
        <end position="1664"/>
    </location>
</feature>
<organism evidence="33 34">
    <name type="scientific">Oncorhynchus mykiss</name>
    <name type="common">Rainbow trout</name>
    <name type="synonym">Salmo gairdneri</name>
    <dbReference type="NCBI Taxonomy" id="8022"/>
    <lineage>
        <taxon>Eukaryota</taxon>
        <taxon>Metazoa</taxon>
        <taxon>Chordata</taxon>
        <taxon>Craniata</taxon>
        <taxon>Vertebrata</taxon>
        <taxon>Euteleostomi</taxon>
        <taxon>Actinopterygii</taxon>
        <taxon>Neopterygii</taxon>
        <taxon>Teleostei</taxon>
        <taxon>Protacanthopterygii</taxon>
        <taxon>Salmoniformes</taxon>
        <taxon>Salmonidae</taxon>
        <taxon>Salmoninae</taxon>
        <taxon>Oncorhynchus</taxon>
    </lineage>
</organism>
<feature type="domain" description="Post-SET" evidence="30">
    <location>
        <begin position="4021"/>
        <end position="4037"/>
    </location>
</feature>
<evidence type="ECO:0000256" key="12">
    <source>
        <dbReference type="ARBA" id="ARBA00022853"/>
    </source>
</evidence>
<feature type="compositionally biased region" description="Basic and acidic residues" evidence="26">
    <location>
        <begin position="1128"/>
        <end position="1144"/>
    </location>
</feature>
<dbReference type="InterPro" id="IPR042023">
    <property type="entry name" value="KMT2A_PHD1"/>
</dbReference>
<dbReference type="SMART" id="SM00249">
    <property type="entry name" value="PHD"/>
    <property type="match status" value="4"/>
</dbReference>
<dbReference type="InterPro" id="IPR017956">
    <property type="entry name" value="AT_hook_DNA-bd_motif"/>
</dbReference>
<keyword evidence="2" id="KW-1017">Isopeptide bond</keyword>
<feature type="compositionally biased region" description="Low complexity" evidence="26">
    <location>
        <begin position="322"/>
        <end position="333"/>
    </location>
</feature>
<feature type="compositionally biased region" description="Basic and acidic residues" evidence="26">
    <location>
        <begin position="2626"/>
        <end position="2649"/>
    </location>
</feature>
<keyword evidence="17 21" id="KW-0804">Transcription</keyword>
<evidence type="ECO:0000256" key="13">
    <source>
        <dbReference type="ARBA" id="ARBA00022990"/>
    </source>
</evidence>
<evidence type="ECO:0000256" key="25">
    <source>
        <dbReference type="PROSITE-ProRule" id="PRU00509"/>
    </source>
</evidence>
<evidence type="ECO:0000256" key="5">
    <source>
        <dbReference type="ARBA" id="ARBA00022679"/>
    </source>
</evidence>
<feature type="domain" description="SET" evidence="29">
    <location>
        <begin position="3897"/>
        <end position="4013"/>
    </location>
</feature>
<feature type="region of interest" description="Disordered" evidence="26">
    <location>
        <begin position="3263"/>
        <end position="3300"/>
    </location>
</feature>
<feature type="region of interest" description="Disordered" evidence="26">
    <location>
        <begin position="3204"/>
        <end position="3241"/>
    </location>
</feature>
<reference evidence="33" key="1">
    <citation type="journal article" date="2014" name="Nat. Commun.">
        <title>The rainbow trout genome provides novel insights into evolution after whole-genome duplication in vertebrates.</title>
        <authorList>
            <person name="Berthelot C."/>
            <person name="Brunet F."/>
            <person name="Chalopin D."/>
            <person name="Juanchich A."/>
            <person name="Bernard M."/>
            <person name="Noel B."/>
            <person name="Bento P."/>
            <person name="Da Silva C."/>
            <person name="Labadie K."/>
            <person name="Alberti A."/>
            <person name="Aury J.M."/>
            <person name="Louis A."/>
            <person name="Dehais P."/>
            <person name="Bardou P."/>
            <person name="Montfort J."/>
            <person name="Klopp C."/>
            <person name="Cabau C."/>
            <person name="Gaspin C."/>
            <person name="Thorgaard G.H."/>
            <person name="Boussaha M."/>
            <person name="Quillet E."/>
            <person name="Guyomard R."/>
            <person name="Galiana D."/>
            <person name="Bobe J."/>
            <person name="Volff J.N."/>
            <person name="Genet C."/>
            <person name="Wincker P."/>
            <person name="Jaillon O."/>
            <person name="Roest Crollius H."/>
            <person name="Guiguen Y."/>
        </authorList>
    </citation>
    <scope>NUCLEOTIDE SEQUENCE [LARGE SCALE GENOMIC DNA]</scope>
</reference>
<evidence type="ECO:0000256" key="3">
    <source>
        <dbReference type="ARBA" id="ARBA00022553"/>
    </source>
</evidence>
<feature type="region of interest" description="Disordered" evidence="26">
    <location>
        <begin position="3552"/>
        <end position="3732"/>
    </location>
</feature>